<protein>
    <submittedName>
        <fullName evidence="1">Uncharacterized protein</fullName>
    </submittedName>
</protein>
<comment type="caution">
    <text evidence="1">The sequence shown here is derived from an EMBL/GenBank/DDBJ whole genome shotgun (WGS) entry which is preliminary data.</text>
</comment>
<dbReference type="Proteomes" id="UP000077098">
    <property type="component" value="Unassembled WGS sequence"/>
</dbReference>
<name>A0A176XFN8_AGRTU</name>
<gene>
    <name evidence="1" type="ORF">A7J57_22420</name>
</gene>
<evidence type="ECO:0000313" key="2">
    <source>
        <dbReference type="Proteomes" id="UP000077098"/>
    </source>
</evidence>
<sequence>MLPLESSDELSDLTAELFEAPRYLGSQGIGDDTLRALTFDLSILNFRGLAMTGIPCSTGAQSATFGFFAANLRDIEFRVSEPSHGMPVKVAPMSPIQWSGLNPLNPGAIILSADKVSFSR</sequence>
<evidence type="ECO:0000313" key="1">
    <source>
        <dbReference type="EMBL" id="OAE48432.1"/>
    </source>
</evidence>
<dbReference type="AlphaFoldDB" id="A0A176XFN8"/>
<accession>A0A176XFN8</accession>
<dbReference type="EMBL" id="LXPS01000006">
    <property type="protein sequence ID" value="OAE48432.1"/>
    <property type="molecule type" value="Genomic_DNA"/>
</dbReference>
<reference evidence="1 2" key="1">
    <citation type="submission" date="2016-05" db="EMBL/GenBank/DDBJ databases">
        <authorList>
            <person name="Lavstsen T."/>
            <person name="Jespersen J.S."/>
        </authorList>
    </citation>
    <scope>NUCLEOTIDE SEQUENCE [LARGE SCALE GENOMIC DNA]</scope>
    <source>
        <strain evidence="1 2">KCJ1736</strain>
    </source>
</reference>
<organism evidence="1 2">
    <name type="scientific">Agrobacterium tumefaciens</name>
    <dbReference type="NCBI Taxonomy" id="358"/>
    <lineage>
        <taxon>Bacteria</taxon>
        <taxon>Pseudomonadati</taxon>
        <taxon>Pseudomonadota</taxon>
        <taxon>Alphaproteobacteria</taxon>
        <taxon>Hyphomicrobiales</taxon>
        <taxon>Rhizobiaceae</taxon>
        <taxon>Rhizobium/Agrobacterium group</taxon>
        <taxon>Agrobacterium</taxon>
        <taxon>Agrobacterium tumefaciens complex</taxon>
    </lineage>
</organism>
<proteinExistence type="predicted"/>